<keyword evidence="5" id="KW-0503">Monooxygenase</keyword>
<dbReference type="GO" id="GO:0016705">
    <property type="term" value="F:oxidoreductase activity, acting on paired donors, with incorporation or reduction of molecular oxygen"/>
    <property type="evidence" value="ECO:0007669"/>
    <property type="project" value="InterPro"/>
</dbReference>
<sequence>MAYQLAHTSGPMAREIQGSSFRELKIVQNGEVNMEGVISRPEDIKIVFWDSSRHKKAVANDSGFLMLQLLGDCLGLISKQEWSGLQKVVEPSFRASTSNSYLPFNRQSTKQFLETLLPQGHDKPSQYALNPLEDLKMLPFRIVTNIIYRKLDKEISRLESLIPLRESLWNHMIAGGVIRYRWSRYLPLETNKKLRAWKEQWESFNNHAASKARYLYEKSNGETQKPTILDLYSAIEKRQISFPQALQTIDEMLFANLDVTMGGISWNLVFLAENGAAQDKLKAEIDSLQNVHRGTFRSVPEDWIPDAYNISSKTFLHACILESARLRPLAAFSVPQSAPTSRIVVRGEGSCGYLIPPNTNFVIDSHALNIHNHYWGSSREERETYCPERFLQQKGTELRYNYWRFGFGPRQCLGKHVADLIIKQALIQLLSNYKILRQILGSKLEVNLDSGSWITHPDVLLRLEKK</sequence>
<dbReference type="Proteomes" id="UP000701801">
    <property type="component" value="Unassembled WGS sequence"/>
</dbReference>
<keyword evidence="5" id="KW-0560">Oxidoreductase</keyword>
<dbReference type="GO" id="GO:0004497">
    <property type="term" value="F:monooxygenase activity"/>
    <property type="evidence" value="ECO:0007669"/>
    <property type="project" value="UniProtKB-KW"/>
</dbReference>
<evidence type="ECO:0000256" key="2">
    <source>
        <dbReference type="ARBA" id="ARBA00022723"/>
    </source>
</evidence>
<keyword evidence="4 5" id="KW-0349">Heme</keyword>
<dbReference type="SUPFAM" id="SSF48264">
    <property type="entry name" value="Cytochrome P450"/>
    <property type="match status" value="1"/>
</dbReference>
<name>A0A9N9Q698_9HELO</name>
<gene>
    <name evidence="6" type="ORF">HYALB_00011997</name>
</gene>
<reference evidence="6" key="1">
    <citation type="submission" date="2021-07" db="EMBL/GenBank/DDBJ databases">
        <authorList>
            <person name="Durling M."/>
        </authorList>
    </citation>
    <scope>NUCLEOTIDE SEQUENCE</scope>
</reference>
<keyword evidence="7" id="KW-1185">Reference proteome</keyword>
<evidence type="ECO:0008006" key="8">
    <source>
        <dbReference type="Google" id="ProtNLM"/>
    </source>
</evidence>
<protein>
    <recommendedName>
        <fullName evidence="8">Cytochrome P450 monooxygenase</fullName>
    </recommendedName>
</protein>
<dbReference type="PRINTS" id="PR00463">
    <property type="entry name" value="EP450I"/>
</dbReference>
<comment type="similarity">
    <text evidence="1 5">Belongs to the cytochrome P450 family.</text>
</comment>
<dbReference type="EMBL" id="CAJVRM010000168">
    <property type="protein sequence ID" value="CAG8976232.1"/>
    <property type="molecule type" value="Genomic_DNA"/>
</dbReference>
<evidence type="ECO:0000256" key="4">
    <source>
        <dbReference type="PIRSR" id="PIRSR602401-1"/>
    </source>
</evidence>
<dbReference type="Gene3D" id="1.10.630.10">
    <property type="entry name" value="Cytochrome P450"/>
    <property type="match status" value="1"/>
</dbReference>
<dbReference type="PANTHER" id="PTHR24291:SF167">
    <property type="entry name" value="CYTOCHROME P450 MONOOXYGENASE GLIC"/>
    <property type="match status" value="1"/>
</dbReference>
<dbReference type="PRINTS" id="PR00385">
    <property type="entry name" value="P450"/>
</dbReference>
<proteinExistence type="inferred from homology"/>
<evidence type="ECO:0000256" key="1">
    <source>
        <dbReference type="ARBA" id="ARBA00010617"/>
    </source>
</evidence>
<dbReference type="InterPro" id="IPR002401">
    <property type="entry name" value="Cyt_P450_E_grp-I"/>
</dbReference>
<dbReference type="InterPro" id="IPR036396">
    <property type="entry name" value="Cyt_P450_sf"/>
</dbReference>
<accession>A0A9N9Q698</accession>
<evidence type="ECO:0000256" key="3">
    <source>
        <dbReference type="ARBA" id="ARBA00023004"/>
    </source>
</evidence>
<organism evidence="6 7">
    <name type="scientific">Hymenoscyphus albidus</name>
    <dbReference type="NCBI Taxonomy" id="595503"/>
    <lineage>
        <taxon>Eukaryota</taxon>
        <taxon>Fungi</taxon>
        <taxon>Dikarya</taxon>
        <taxon>Ascomycota</taxon>
        <taxon>Pezizomycotina</taxon>
        <taxon>Leotiomycetes</taxon>
        <taxon>Helotiales</taxon>
        <taxon>Helotiaceae</taxon>
        <taxon>Hymenoscyphus</taxon>
    </lineage>
</organism>
<evidence type="ECO:0000313" key="7">
    <source>
        <dbReference type="Proteomes" id="UP000701801"/>
    </source>
</evidence>
<comment type="cofactor">
    <cofactor evidence="4">
        <name>heme</name>
        <dbReference type="ChEBI" id="CHEBI:30413"/>
    </cofactor>
</comment>
<dbReference type="PROSITE" id="PS00086">
    <property type="entry name" value="CYTOCHROME_P450"/>
    <property type="match status" value="1"/>
</dbReference>
<dbReference type="GO" id="GO:0005506">
    <property type="term" value="F:iron ion binding"/>
    <property type="evidence" value="ECO:0007669"/>
    <property type="project" value="InterPro"/>
</dbReference>
<dbReference type="InterPro" id="IPR001128">
    <property type="entry name" value="Cyt_P450"/>
</dbReference>
<dbReference type="AlphaFoldDB" id="A0A9N9Q698"/>
<dbReference type="GO" id="GO:0020037">
    <property type="term" value="F:heme binding"/>
    <property type="evidence" value="ECO:0007669"/>
    <property type="project" value="InterPro"/>
</dbReference>
<dbReference type="PANTHER" id="PTHR24291">
    <property type="entry name" value="CYTOCHROME P450 FAMILY 4"/>
    <property type="match status" value="1"/>
</dbReference>
<dbReference type="OrthoDB" id="2789670at2759"/>
<comment type="caution">
    <text evidence="6">The sequence shown here is derived from an EMBL/GenBank/DDBJ whole genome shotgun (WGS) entry which is preliminary data.</text>
</comment>
<evidence type="ECO:0000256" key="5">
    <source>
        <dbReference type="RuleBase" id="RU000461"/>
    </source>
</evidence>
<keyword evidence="2 4" id="KW-0479">Metal-binding</keyword>
<dbReference type="InterPro" id="IPR050196">
    <property type="entry name" value="Cytochrome_P450_Monoox"/>
</dbReference>
<dbReference type="Pfam" id="PF00067">
    <property type="entry name" value="p450"/>
    <property type="match status" value="1"/>
</dbReference>
<keyword evidence="3 4" id="KW-0408">Iron</keyword>
<dbReference type="InterPro" id="IPR017972">
    <property type="entry name" value="Cyt_P450_CS"/>
</dbReference>
<evidence type="ECO:0000313" key="6">
    <source>
        <dbReference type="EMBL" id="CAG8976232.1"/>
    </source>
</evidence>
<feature type="binding site" description="axial binding residue" evidence="4">
    <location>
        <position position="412"/>
    </location>
    <ligand>
        <name>heme</name>
        <dbReference type="ChEBI" id="CHEBI:30413"/>
    </ligand>
    <ligandPart>
        <name>Fe</name>
        <dbReference type="ChEBI" id="CHEBI:18248"/>
    </ligandPart>
</feature>